<evidence type="ECO:0000313" key="3">
    <source>
        <dbReference type="Proteomes" id="UP000030750"/>
    </source>
</evidence>
<feature type="region of interest" description="Disordered" evidence="1">
    <location>
        <begin position="167"/>
        <end position="191"/>
    </location>
</feature>
<sequence>MGDEEEQSDIVEQCLDLEEALGLGVGGSKRDEEASDAKARLAEMLYDSAAIFERKRVFAAQRLQDDPILSAPKIPRLDVPWPSTPHPQESIGAFWQSPSGAAIGYEAGAVDADAWAREDSELVFDGNEEQRRFAKLDRLPGLQPELSEFMSRSSALYRAEDYAKAPASLSAGRARSNEDAGSPDAWLDDNMAETHPQPFQQRVLEIAPPDPAVGAALTAYTDAGSVATFNKLSDSGIDGSIPPTDVGRKSGVQPIQKKAVQQLDEKSADSFTVSAIEGSAPAAAAEAASSGGGKPCGAENIRLHPFVHLPVVNPRDIPRSFRPQFALSHDLRIMSPMESYTTMRKLFAKASLTSRDAESLIREAELLSNYARIKLGRPYKRVTASYLFKKLSSVFMVFDHLVCTIEVLGDKMDTNSWWAEFVQQFRTDFLFPDEAGKEKTKALNKVVNRLSSALSVYKTGKRPELKEIIELKRIILSMPYKRSQSSHRLWKLWIQDDKKFSSSAGEFGSLSDGGAQSQRKKTAL</sequence>
<reference evidence="2" key="1">
    <citation type="submission" date="2013-10" db="EMBL/GenBank/DDBJ databases">
        <title>Genomic analysis of the causative agents of coccidiosis in chickens.</title>
        <authorList>
            <person name="Reid A.J."/>
            <person name="Blake D."/>
            <person name="Billington K."/>
            <person name="Browne H."/>
            <person name="Dunn M."/>
            <person name="Hung S."/>
            <person name="Kawahara F."/>
            <person name="Miranda-Saavedra D."/>
            <person name="Mourier T."/>
            <person name="Nagra H."/>
            <person name="Otto T.D."/>
            <person name="Rawlings N."/>
            <person name="Sanchez A."/>
            <person name="Sanders M."/>
            <person name="Subramaniam C."/>
            <person name="Tay Y."/>
            <person name="Dear P."/>
            <person name="Doerig C."/>
            <person name="Gruber A."/>
            <person name="Parkinson J."/>
            <person name="Shirley M."/>
            <person name="Wan K.L."/>
            <person name="Berriman M."/>
            <person name="Tomley F."/>
            <person name="Pain A."/>
        </authorList>
    </citation>
    <scope>NUCLEOTIDE SEQUENCE [LARGE SCALE GENOMIC DNA]</scope>
    <source>
        <strain evidence="2">Houghton</strain>
    </source>
</reference>
<reference evidence="2" key="2">
    <citation type="submission" date="2013-10" db="EMBL/GenBank/DDBJ databases">
        <authorList>
            <person name="Aslett M."/>
        </authorList>
    </citation>
    <scope>NUCLEOTIDE SEQUENCE [LARGE SCALE GENOMIC DNA]</scope>
    <source>
        <strain evidence="2">Houghton</strain>
    </source>
</reference>
<dbReference type="VEuPathDB" id="ToxoDB:EBH_0029010"/>
<dbReference type="Proteomes" id="UP000030750">
    <property type="component" value="Unassembled WGS sequence"/>
</dbReference>
<evidence type="ECO:0000256" key="1">
    <source>
        <dbReference type="SAM" id="MobiDB-lite"/>
    </source>
</evidence>
<keyword evidence="3" id="KW-1185">Reference proteome</keyword>
<feature type="region of interest" description="Disordered" evidence="1">
    <location>
        <begin position="502"/>
        <end position="524"/>
    </location>
</feature>
<evidence type="ECO:0000313" key="2">
    <source>
        <dbReference type="EMBL" id="CDJ49856.1"/>
    </source>
</evidence>
<dbReference type="EMBL" id="HG711894">
    <property type="protein sequence ID" value="CDJ49856.1"/>
    <property type="molecule type" value="Genomic_DNA"/>
</dbReference>
<name>U6LI33_9EIME</name>
<protein>
    <submittedName>
        <fullName evidence="2">Uncharacterized protein</fullName>
    </submittedName>
</protein>
<accession>U6LI33</accession>
<gene>
    <name evidence="2" type="ORF">EBH_0029010</name>
</gene>
<proteinExistence type="predicted"/>
<dbReference type="AlphaFoldDB" id="U6LI33"/>
<organism evidence="2 3">
    <name type="scientific">Eimeria brunetti</name>
    <dbReference type="NCBI Taxonomy" id="51314"/>
    <lineage>
        <taxon>Eukaryota</taxon>
        <taxon>Sar</taxon>
        <taxon>Alveolata</taxon>
        <taxon>Apicomplexa</taxon>
        <taxon>Conoidasida</taxon>
        <taxon>Coccidia</taxon>
        <taxon>Eucoccidiorida</taxon>
        <taxon>Eimeriorina</taxon>
        <taxon>Eimeriidae</taxon>
        <taxon>Eimeria</taxon>
    </lineage>
</organism>